<reference evidence="4 5" key="1">
    <citation type="submission" date="2018-05" db="EMBL/GenBank/DDBJ databases">
        <title>Genomic Encyclopedia of Type Strains, Phase III (KMG-III): the genomes of soil and plant-associated and newly described type strains.</title>
        <authorList>
            <person name="Whitman W."/>
        </authorList>
    </citation>
    <scope>NUCLEOTIDE SEQUENCE [LARGE SCALE GENOMIC DNA]</scope>
    <source>
        <strain evidence="4 5">CECT 5696</strain>
    </source>
</reference>
<dbReference type="AlphaFoldDB" id="A0A2V2YX00"/>
<name>A0A2V2YX00_9BACL</name>
<evidence type="ECO:0000256" key="1">
    <source>
        <dbReference type="ARBA" id="ARBA00022450"/>
    </source>
</evidence>
<dbReference type="InterPro" id="IPR006162">
    <property type="entry name" value="Ppantetheine_attach_site"/>
</dbReference>
<accession>A0A2V2YX00</accession>
<proteinExistence type="predicted"/>
<evidence type="ECO:0000313" key="4">
    <source>
        <dbReference type="EMBL" id="PWW06134.1"/>
    </source>
</evidence>
<keyword evidence="2" id="KW-0597">Phosphoprotein</keyword>
<protein>
    <submittedName>
        <fullName evidence="4">Acyl carrier protein</fullName>
    </submittedName>
</protein>
<dbReference type="PROSITE" id="PS00012">
    <property type="entry name" value="PHOSPHOPANTETHEINE"/>
    <property type="match status" value="1"/>
</dbReference>
<evidence type="ECO:0000256" key="2">
    <source>
        <dbReference type="ARBA" id="ARBA00022553"/>
    </source>
</evidence>
<dbReference type="Proteomes" id="UP000246635">
    <property type="component" value="Unassembled WGS sequence"/>
</dbReference>
<dbReference type="InterPro" id="IPR036736">
    <property type="entry name" value="ACP-like_sf"/>
</dbReference>
<evidence type="ECO:0000313" key="5">
    <source>
        <dbReference type="Proteomes" id="UP000246635"/>
    </source>
</evidence>
<feature type="domain" description="Carrier" evidence="3">
    <location>
        <begin position="1"/>
        <end position="77"/>
    </location>
</feature>
<dbReference type="EMBL" id="QGTQ01000003">
    <property type="protein sequence ID" value="PWW06134.1"/>
    <property type="molecule type" value="Genomic_DNA"/>
</dbReference>
<dbReference type="SUPFAM" id="SSF47336">
    <property type="entry name" value="ACP-like"/>
    <property type="match status" value="1"/>
</dbReference>
<keyword evidence="1" id="KW-0596">Phosphopantetheine</keyword>
<sequence>MRLDQRYKQVLDKYVKVSKVEITGSESFQDLGIDSMSSINLLVELEELLGVEVAPELLTEDTFSSVGKLWDVFAGLLQQRSLNV</sequence>
<organism evidence="4 5">
    <name type="scientific">Paenibacillus cellulosilyticus</name>
    <dbReference type="NCBI Taxonomy" id="375489"/>
    <lineage>
        <taxon>Bacteria</taxon>
        <taxon>Bacillati</taxon>
        <taxon>Bacillota</taxon>
        <taxon>Bacilli</taxon>
        <taxon>Bacillales</taxon>
        <taxon>Paenibacillaceae</taxon>
        <taxon>Paenibacillus</taxon>
    </lineage>
</organism>
<comment type="caution">
    <text evidence="4">The sequence shown here is derived from an EMBL/GenBank/DDBJ whole genome shotgun (WGS) entry which is preliminary data.</text>
</comment>
<dbReference type="Pfam" id="PF00550">
    <property type="entry name" value="PP-binding"/>
    <property type="match status" value="1"/>
</dbReference>
<dbReference type="PROSITE" id="PS50075">
    <property type="entry name" value="CARRIER"/>
    <property type="match status" value="1"/>
</dbReference>
<keyword evidence="5" id="KW-1185">Reference proteome</keyword>
<gene>
    <name evidence="4" type="ORF">DFQ01_10335</name>
</gene>
<dbReference type="Gene3D" id="1.10.1200.10">
    <property type="entry name" value="ACP-like"/>
    <property type="match status" value="1"/>
</dbReference>
<evidence type="ECO:0000259" key="3">
    <source>
        <dbReference type="PROSITE" id="PS50075"/>
    </source>
</evidence>
<dbReference type="InterPro" id="IPR009081">
    <property type="entry name" value="PP-bd_ACP"/>
</dbReference>